<dbReference type="Gene3D" id="3.30.450.90">
    <property type="match status" value="1"/>
</dbReference>
<dbReference type="NCBIfam" id="TIGR01420">
    <property type="entry name" value="pilT_fam"/>
    <property type="match status" value="1"/>
</dbReference>
<protein>
    <submittedName>
        <fullName evidence="3">Twitching motility protein PilT</fullName>
    </submittedName>
</protein>
<sequence>MELEELLQRMIEAGASDIFVVAGLPISFQVSGRQVRSDTEPLRPADTRAIVEAIYHLANRDINMFAQNGNHDEDFSFAIPGVGRFRANIFRQRGSLSAIIRVIPFGLPKPEDFNIPEDVLSLADLSKGLVLVTGPAGAGKSTTLACIIDRMNHQRMGHIITMEDPIEYVHKHGTCIVTQREVPTDIATYGEALRSAMREAPDVMLLGEMRDYETIGTAMTAAEMAQLIFSTLHTTSASGTVDRIIDAFPASQQHQIRIQLSLVLQAIVCQQLVPSLDGGTLPAFEIMHTNTAIRNLIREQKTYQIDSVIASSQNEGMRTMDQSLFALVKEGKVAKEVALRYSIHAEALERRMEVEGL</sequence>
<dbReference type="KEGG" id="ddt:AAY81_00680"/>
<dbReference type="PANTHER" id="PTHR30486">
    <property type="entry name" value="TWITCHING MOTILITY PROTEIN PILT"/>
    <property type="match status" value="1"/>
</dbReference>
<dbReference type="EMBL" id="FOEC01000001">
    <property type="protein sequence ID" value="SEO45977.1"/>
    <property type="molecule type" value="Genomic_DNA"/>
</dbReference>
<reference evidence="4" key="1">
    <citation type="submission" date="2016-10" db="EMBL/GenBank/DDBJ databases">
        <authorList>
            <person name="Varghese N."/>
        </authorList>
    </citation>
    <scope>NUCLEOTIDE SEQUENCE [LARGE SCALE GENOMIC DNA]</scope>
    <source>
        <strain evidence="4">DSM 21843</strain>
    </source>
</reference>
<accession>A0A172RW37</accession>
<comment type="similarity">
    <text evidence="1">Belongs to the GSP E family.</text>
</comment>
<evidence type="ECO:0000256" key="1">
    <source>
        <dbReference type="ARBA" id="ARBA00006611"/>
    </source>
</evidence>
<dbReference type="InterPro" id="IPR006321">
    <property type="entry name" value="PilT/PilU"/>
</dbReference>
<dbReference type="RefSeq" id="WP_066660130.1">
    <property type="nucleotide sequence ID" value="NZ_CP011402.1"/>
</dbReference>
<dbReference type="STRING" id="79604.AAY81_00680"/>
<dbReference type="Proteomes" id="UP000182975">
    <property type="component" value="Unassembled WGS sequence"/>
</dbReference>
<dbReference type="PROSITE" id="PS00662">
    <property type="entry name" value="T2SP_E"/>
    <property type="match status" value="1"/>
</dbReference>
<dbReference type="InterPro" id="IPR050921">
    <property type="entry name" value="T4SS_GSP_E_ATPase"/>
</dbReference>
<evidence type="ECO:0000259" key="2">
    <source>
        <dbReference type="PROSITE" id="PS00662"/>
    </source>
</evidence>
<dbReference type="Pfam" id="PF00437">
    <property type="entry name" value="T2SSE"/>
    <property type="match status" value="1"/>
</dbReference>
<proteinExistence type="inferred from homology"/>
<name>A0A172RW37_9ACTN</name>
<dbReference type="Gene3D" id="3.40.50.300">
    <property type="entry name" value="P-loop containing nucleotide triphosphate hydrolases"/>
    <property type="match status" value="1"/>
</dbReference>
<evidence type="ECO:0000313" key="3">
    <source>
        <dbReference type="EMBL" id="SEO45977.1"/>
    </source>
</evidence>
<dbReference type="CDD" id="cd01131">
    <property type="entry name" value="PilT"/>
    <property type="match status" value="1"/>
</dbReference>
<evidence type="ECO:0000313" key="4">
    <source>
        <dbReference type="Proteomes" id="UP000182975"/>
    </source>
</evidence>
<dbReference type="PATRIC" id="fig|79604.3.peg.139"/>
<dbReference type="SUPFAM" id="SSF52540">
    <property type="entry name" value="P-loop containing nucleoside triphosphate hydrolases"/>
    <property type="match status" value="1"/>
</dbReference>
<dbReference type="GO" id="GO:0016887">
    <property type="term" value="F:ATP hydrolysis activity"/>
    <property type="evidence" value="ECO:0007669"/>
    <property type="project" value="InterPro"/>
</dbReference>
<organism evidence="3 4">
    <name type="scientific">Denitrobacterium detoxificans</name>
    <dbReference type="NCBI Taxonomy" id="79604"/>
    <lineage>
        <taxon>Bacteria</taxon>
        <taxon>Bacillati</taxon>
        <taxon>Actinomycetota</taxon>
        <taxon>Coriobacteriia</taxon>
        <taxon>Eggerthellales</taxon>
        <taxon>Eggerthellaceae</taxon>
        <taxon>Denitrobacterium</taxon>
    </lineage>
</organism>
<dbReference type="OrthoDB" id="9805147at2"/>
<gene>
    <name evidence="3" type="ORF">SAMN02910314_00331</name>
</gene>
<dbReference type="AlphaFoldDB" id="A0A172RW37"/>
<dbReference type="GO" id="GO:0005524">
    <property type="term" value="F:ATP binding"/>
    <property type="evidence" value="ECO:0007669"/>
    <property type="project" value="InterPro"/>
</dbReference>
<dbReference type="InterPro" id="IPR027417">
    <property type="entry name" value="P-loop_NTPase"/>
</dbReference>
<feature type="domain" description="Bacterial type II secretion system protein E" evidence="2">
    <location>
        <begin position="197"/>
        <end position="211"/>
    </location>
</feature>
<keyword evidence="4" id="KW-1185">Reference proteome</keyword>
<dbReference type="InterPro" id="IPR001482">
    <property type="entry name" value="T2SS/T4SS_dom"/>
</dbReference>